<dbReference type="PANTHER" id="PTHR32285:SF38">
    <property type="entry name" value="OS01G0614300 PROTEIN"/>
    <property type="match status" value="1"/>
</dbReference>
<feature type="domain" description="Trichome birefringence-like C-terminal" evidence="2">
    <location>
        <begin position="6"/>
        <end position="80"/>
    </location>
</feature>
<evidence type="ECO:0000313" key="3">
    <source>
        <dbReference type="EMBL" id="KAJ8433457.1"/>
    </source>
</evidence>
<dbReference type="Proteomes" id="UP001153076">
    <property type="component" value="Unassembled WGS sequence"/>
</dbReference>
<dbReference type="GO" id="GO:0005794">
    <property type="term" value="C:Golgi apparatus"/>
    <property type="evidence" value="ECO:0007669"/>
    <property type="project" value="TreeGrafter"/>
</dbReference>
<protein>
    <recommendedName>
        <fullName evidence="2">Trichome birefringence-like C-terminal domain-containing protein</fullName>
    </recommendedName>
</protein>
<dbReference type="GO" id="GO:0016413">
    <property type="term" value="F:O-acetyltransferase activity"/>
    <property type="evidence" value="ECO:0007669"/>
    <property type="project" value="InterPro"/>
</dbReference>
<dbReference type="EMBL" id="JAKOGI010000538">
    <property type="protein sequence ID" value="KAJ8433457.1"/>
    <property type="molecule type" value="Genomic_DNA"/>
</dbReference>
<reference evidence="3" key="1">
    <citation type="submission" date="2022-04" db="EMBL/GenBank/DDBJ databases">
        <title>Carnegiea gigantea Genome sequencing and assembly v2.</title>
        <authorList>
            <person name="Copetti D."/>
            <person name="Sanderson M.J."/>
            <person name="Burquez A."/>
            <person name="Wojciechowski M.F."/>
        </authorList>
    </citation>
    <scope>NUCLEOTIDE SEQUENCE</scope>
    <source>
        <strain evidence="3">SGP5-SGP5p</strain>
        <tissue evidence="3">Aerial part</tissue>
    </source>
</reference>
<sequence>MGFSYCLLYSAVDPPQVEGWEVKSRYRKLFRAKDYDFTLEFDFSPYLVKFNSEHDSGSKVLQLDEISATSDNWSDADVMALVGAFREVQNNGSYATLYPHSLVDIVQDTIRKMRTPVKYLNITKLSQYRRDVHPGLYMNSRWKVVMERYKRHIPSFVDCSHWCLPGVPDTWNRLLYASLFSNTV</sequence>
<dbReference type="Pfam" id="PF13839">
    <property type="entry name" value="PC-Esterase"/>
    <property type="match status" value="2"/>
</dbReference>
<dbReference type="InterPro" id="IPR029962">
    <property type="entry name" value="TBL"/>
</dbReference>
<proteinExistence type="inferred from homology"/>
<evidence type="ECO:0000259" key="2">
    <source>
        <dbReference type="Pfam" id="PF13839"/>
    </source>
</evidence>
<dbReference type="PANTHER" id="PTHR32285">
    <property type="entry name" value="PROTEIN TRICHOME BIREFRINGENCE-LIKE 9-RELATED"/>
    <property type="match status" value="1"/>
</dbReference>
<dbReference type="InterPro" id="IPR026057">
    <property type="entry name" value="TBL_C"/>
</dbReference>
<evidence type="ECO:0000256" key="1">
    <source>
        <dbReference type="ARBA" id="ARBA00007727"/>
    </source>
</evidence>
<accession>A0A9Q1JZ38</accession>
<dbReference type="OrthoDB" id="912829at2759"/>
<gene>
    <name evidence="3" type="ORF">Cgig2_014498</name>
</gene>
<name>A0A9Q1JZ38_9CARY</name>
<dbReference type="AlphaFoldDB" id="A0A9Q1JZ38"/>
<comment type="similarity">
    <text evidence="1">Belongs to the PC-esterase family. TBL subfamily.</text>
</comment>
<evidence type="ECO:0000313" key="4">
    <source>
        <dbReference type="Proteomes" id="UP001153076"/>
    </source>
</evidence>
<organism evidence="3 4">
    <name type="scientific">Carnegiea gigantea</name>
    <dbReference type="NCBI Taxonomy" id="171969"/>
    <lineage>
        <taxon>Eukaryota</taxon>
        <taxon>Viridiplantae</taxon>
        <taxon>Streptophyta</taxon>
        <taxon>Embryophyta</taxon>
        <taxon>Tracheophyta</taxon>
        <taxon>Spermatophyta</taxon>
        <taxon>Magnoliopsida</taxon>
        <taxon>eudicotyledons</taxon>
        <taxon>Gunneridae</taxon>
        <taxon>Pentapetalae</taxon>
        <taxon>Caryophyllales</taxon>
        <taxon>Cactineae</taxon>
        <taxon>Cactaceae</taxon>
        <taxon>Cactoideae</taxon>
        <taxon>Echinocereeae</taxon>
        <taxon>Carnegiea</taxon>
    </lineage>
</organism>
<comment type="caution">
    <text evidence="3">The sequence shown here is derived from an EMBL/GenBank/DDBJ whole genome shotgun (WGS) entry which is preliminary data.</text>
</comment>
<feature type="domain" description="Trichome birefringence-like C-terminal" evidence="2">
    <location>
        <begin position="93"/>
        <end position="177"/>
    </location>
</feature>
<keyword evidence="4" id="KW-1185">Reference proteome</keyword>